<keyword evidence="8" id="KW-1185">Reference proteome</keyword>
<comment type="subcellular location">
    <subcellularLocation>
        <location evidence="1">Membrane</location>
        <topology evidence="1">Single-pass membrane protein</topology>
    </subcellularLocation>
</comment>
<sequence>MTGQELVGHIGATLLDSVWQCALIGLEAACAMIGLRKARPQTRYAVACVHLLLCLLWPAVELVARLNGGPSGASGTPVLGQIFSGTGAAGGGGWQGFLQAHLAWLVAGWAACAAALGLRLALGLVWIRRSARTERTDPHWKARLDTMAAQFGITRTLRLRVVDTLSSPVTAGWWRPVVLVPASLISGMPPQLLEALLAHELAHVRRCDYLVNLAQSLIETILFYHPVVWWLSHRIRVEREQIADDIAARQLGEPRRLALALSELERLQFSTQHLAQAANGGDLMTRIKRLVRPETQALTWKAALPVLAMATACIAGCAGTATAHDATGDASLSRKPIAQFNSCAKPEYTAEALARRAQGTTSLRFLIDTDGSVAEAQVAQSSGDASLDEAARAAIAKCRFTPALAGGKPARAWVPVQYVWSLG</sequence>
<evidence type="ECO:0000259" key="6">
    <source>
        <dbReference type="PROSITE" id="PS52015"/>
    </source>
</evidence>
<dbReference type="NCBIfam" id="TIGR01352">
    <property type="entry name" value="tonB_Cterm"/>
    <property type="match status" value="1"/>
</dbReference>
<dbReference type="InterPro" id="IPR052173">
    <property type="entry name" value="Beta-lactam_resp_regulator"/>
</dbReference>
<dbReference type="AlphaFoldDB" id="A0A7L9U0D9"/>
<dbReference type="Gene3D" id="3.30.2010.10">
    <property type="entry name" value="Metalloproteases ('zincins'), catalytic domain"/>
    <property type="match status" value="1"/>
</dbReference>
<evidence type="ECO:0000256" key="3">
    <source>
        <dbReference type="ARBA" id="ARBA00022989"/>
    </source>
</evidence>
<keyword evidence="4 5" id="KW-0472">Membrane</keyword>
<accession>A0A7L9U0D9</accession>
<dbReference type="RefSeq" id="WP_193685403.1">
    <property type="nucleotide sequence ID" value="NZ_CP062941.1"/>
</dbReference>
<feature type="domain" description="TonB C-terminal" evidence="6">
    <location>
        <begin position="333"/>
        <end position="423"/>
    </location>
</feature>
<dbReference type="Pfam" id="PF03544">
    <property type="entry name" value="TonB_C"/>
    <property type="match status" value="1"/>
</dbReference>
<name>A0A7L9U0D9_9BURK</name>
<dbReference type="KEGG" id="mlir:LPB04_15395"/>
<dbReference type="EMBL" id="CP062941">
    <property type="protein sequence ID" value="QOL48357.1"/>
    <property type="molecule type" value="Genomic_DNA"/>
</dbReference>
<dbReference type="Pfam" id="PF05569">
    <property type="entry name" value="Peptidase_M56"/>
    <property type="match status" value="1"/>
</dbReference>
<dbReference type="Proteomes" id="UP000593875">
    <property type="component" value="Chromosome"/>
</dbReference>
<organism evidence="7 8">
    <name type="scientific">Massilia litorea</name>
    <dbReference type="NCBI Taxonomy" id="2769491"/>
    <lineage>
        <taxon>Bacteria</taxon>
        <taxon>Pseudomonadati</taxon>
        <taxon>Pseudomonadota</taxon>
        <taxon>Betaproteobacteria</taxon>
        <taxon>Burkholderiales</taxon>
        <taxon>Oxalobacteraceae</taxon>
        <taxon>Telluria group</taxon>
        <taxon>Massilia</taxon>
    </lineage>
</organism>
<reference evidence="7 8" key="1">
    <citation type="submission" date="2020-10" db="EMBL/GenBank/DDBJ databases">
        <title>Genome sequencing of Massilia sp. LPB0304.</title>
        <authorList>
            <person name="Kim J."/>
        </authorList>
    </citation>
    <scope>NUCLEOTIDE SEQUENCE [LARGE SCALE GENOMIC DNA]</scope>
    <source>
        <strain evidence="7 8">LPB0304</strain>
    </source>
</reference>
<dbReference type="GO" id="GO:0055085">
    <property type="term" value="P:transmembrane transport"/>
    <property type="evidence" value="ECO:0007669"/>
    <property type="project" value="InterPro"/>
</dbReference>
<dbReference type="PANTHER" id="PTHR34978">
    <property type="entry name" value="POSSIBLE SENSOR-TRANSDUCER PROTEIN BLAR"/>
    <property type="match status" value="1"/>
</dbReference>
<evidence type="ECO:0000256" key="5">
    <source>
        <dbReference type="SAM" id="Phobius"/>
    </source>
</evidence>
<evidence type="ECO:0000256" key="2">
    <source>
        <dbReference type="ARBA" id="ARBA00022692"/>
    </source>
</evidence>
<keyword evidence="3 5" id="KW-1133">Transmembrane helix</keyword>
<feature type="transmembrane region" description="Helical" evidence="5">
    <location>
        <begin position="42"/>
        <end position="60"/>
    </location>
</feature>
<dbReference type="InterPro" id="IPR008756">
    <property type="entry name" value="Peptidase_M56"/>
</dbReference>
<evidence type="ECO:0000256" key="1">
    <source>
        <dbReference type="ARBA" id="ARBA00004167"/>
    </source>
</evidence>
<dbReference type="PANTHER" id="PTHR34978:SF3">
    <property type="entry name" value="SLR0241 PROTEIN"/>
    <property type="match status" value="1"/>
</dbReference>
<protein>
    <submittedName>
        <fullName evidence="7">M56 family metallopeptidase</fullName>
    </submittedName>
</protein>
<dbReference type="InterPro" id="IPR006260">
    <property type="entry name" value="TonB/TolA_C"/>
</dbReference>
<dbReference type="GO" id="GO:0016020">
    <property type="term" value="C:membrane"/>
    <property type="evidence" value="ECO:0007669"/>
    <property type="project" value="UniProtKB-SubCell"/>
</dbReference>
<dbReference type="InterPro" id="IPR037682">
    <property type="entry name" value="TonB_C"/>
</dbReference>
<keyword evidence="2 5" id="KW-0812">Transmembrane</keyword>
<dbReference type="SUPFAM" id="SSF74653">
    <property type="entry name" value="TolA/TonB C-terminal domain"/>
    <property type="match status" value="1"/>
</dbReference>
<dbReference type="Gene3D" id="3.30.1150.10">
    <property type="match status" value="1"/>
</dbReference>
<dbReference type="CDD" id="cd07341">
    <property type="entry name" value="M56_BlaR1_MecR1_like"/>
    <property type="match status" value="1"/>
</dbReference>
<evidence type="ECO:0000313" key="8">
    <source>
        <dbReference type="Proteomes" id="UP000593875"/>
    </source>
</evidence>
<evidence type="ECO:0000256" key="4">
    <source>
        <dbReference type="ARBA" id="ARBA00023136"/>
    </source>
</evidence>
<feature type="transmembrane region" description="Helical" evidence="5">
    <location>
        <begin position="102"/>
        <end position="127"/>
    </location>
</feature>
<proteinExistence type="predicted"/>
<evidence type="ECO:0000313" key="7">
    <source>
        <dbReference type="EMBL" id="QOL48357.1"/>
    </source>
</evidence>
<dbReference type="PROSITE" id="PS52015">
    <property type="entry name" value="TONB_CTD"/>
    <property type="match status" value="1"/>
</dbReference>
<gene>
    <name evidence="7" type="ORF">LPB04_15395</name>
</gene>